<protein>
    <submittedName>
        <fullName evidence="1">Uncharacterized protein</fullName>
    </submittedName>
</protein>
<proteinExistence type="predicted"/>
<organism evidence="1">
    <name type="scientific">Rhizophora mucronata</name>
    <name type="common">Asiatic mangrove</name>
    <dbReference type="NCBI Taxonomy" id="61149"/>
    <lineage>
        <taxon>Eukaryota</taxon>
        <taxon>Viridiplantae</taxon>
        <taxon>Streptophyta</taxon>
        <taxon>Embryophyta</taxon>
        <taxon>Tracheophyta</taxon>
        <taxon>Spermatophyta</taxon>
        <taxon>Magnoliopsida</taxon>
        <taxon>eudicotyledons</taxon>
        <taxon>Gunneridae</taxon>
        <taxon>Pentapetalae</taxon>
        <taxon>rosids</taxon>
        <taxon>fabids</taxon>
        <taxon>Malpighiales</taxon>
        <taxon>Rhizophoraceae</taxon>
        <taxon>Rhizophora</taxon>
    </lineage>
</organism>
<reference evidence="1" key="1">
    <citation type="submission" date="2018-02" db="EMBL/GenBank/DDBJ databases">
        <title>Rhizophora mucronata_Transcriptome.</title>
        <authorList>
            <person name="Meera S.P."/>
            <person name="Sreeshan A."/>
            <person name="Augustine A."/>
        </authorList>
    </citation>
    <scope>NUCLEOTIDE SEQUENCE</scope>
    <source>
        <tissue evidence="1">Leaf</tissue>
    </source>
</reference>
<dbReference type="EMBL" id="GGEC01011038">
    <property type="protein sequence ID" value="MBW91521.1"/>
    <property type="molecule type" value="Transcribed_RNA"/>
</dbReference>
<sequence>MISIWFERIEEAEGKRIEEYRDLL</sequence>
<accession>A0A2P2JDH0</accession>
<name>A0A2P2JDH0_RHIMU</name>
<dbReference type="AlphaFoldDB" id="A0A2P2JDH0"/>
<evidence type="ECO:0000313" key="1">
    <source>
        <dbReference type="EMBL" id="MBW91521.1"/>
    </source>
</evidence>